<dbReference type="STRING" id="867345.SAMN05421693_12431"/>
<keyword evidence="5" id="KW-1185">Reference proteome</keyword>
<reference evidence="4 5" key="1">
    <citation type="submission" date="2016-10" db="EMBL/GenBank/DDBJ databases">
        <authorList>
            <person name="de Groot N.N."/>
        </authorList>
    </citation>
    <scope>NUCLEOTIDE SEQUENCE [LARGE SCALE GENOMIC DNA]</scope>
    <source>
        <strain evidence="4 5">B7-7</strain>
    </source>
</reference>
<evidence type="ECO:0000313" key="4">
    <source>
        <dbReference type="EMBL" id="SEQ32549.1"/>
    </source>
</evidence>
<dbReference type="InterPro" id="IPR012909">
    <property type="entry name" value="PHA_DNA-bd_N"/>
</dbReference>
<dbReference type="Pfam" id="PF07879">
    <property type="entry name" value="PHB_acc_N"/>
    <property type="match status" value="1"/>
</dbReference>
<feature type="domain" description="PHA accumulation regulator DNA-binding N-terminal" evidence="3">
    <location>
        <begin position="6"/>
        <end position="65"/>
    </location>
</feature>
<dbReference type="InterPro" id="IPR007897">
    <property type="entry name" value="PHB_accumulat"/>
</dbReference>
<dbReference type="GO" id="GO:0006355">
    <property type="term" value="P:regulation of DNA-templated transcription"/>
    <property type="evidence" value="ECO:0007669"/>
    <property type="project" value="InterPro"/>
</dbReference>
<feature type="domain" description="PHB accumulation regulatory" evidence="2">
    <location>
        <begin position="70"/>
        <end position="108"/>
    </location>
</feature>
<proteinExistence type="predicted"/>
<dbReference type="NCBIfam" id="TIGR01848">
    <property type="entry name" value="PHA_reg_PhaR"/>
    <property type="match status" value="1"/>
</dbReference>
<dbReference type="Pfam" id="PF05233">
    <property type="entry name" value="PHB_acc"/>
    <property type="match status" value="1"/>
</dbReference>
<dbReference type="Proteomes" id="UP000199496">
    <property type="component" value="Unassembled WGS sequence"/>
</dbReference>
<feature type="region of interest" description="Disordered" evidence="1">
    <location>
        <begin position="149"/>
        <end position="186"/>
    </location>
</feature>
<evidence type="ECO:0000259" key="3">
    <source>
        <dbReference type="Pfam" id="PF07879"/>
    </source>
</evidence>
<gene>
    <name evidence="4" type="ORF">SAMN05421693_12431</name>
</gene>
<dbReference type="EMBL" id="FOFO01000024">
    <property type="protein sequence ID" value="SEQ32549.1"/>
    <property type="molecule type" value="Genomic_DNA"/>
</dbReference>
<dbReference type="AlphaFoldDB" id="A0A1H9F3V9"/>
<accession>A0A1H9F3V9</accession>
<sequence>MNEPRIVKKYPNRRLYDTEESRYVTLADVQQLVRRGINVKVVDSQSGRDITRGILIQIITEQETAGEPLFTTEMLVRFIRFYDEAVHEAFSGYLDQSLRFFAEQQRDFNDRMRDVLGGRATWDITEMTRRNLEFWKGMQDQFFKAAVFPAGSHDPKRDPSTPSVEAKPPAVGEDPSSTGPKGGDSR</sequence>
<evidence type="ECO:0000256" key="1">
    <source>
        <dbReference type="SAM" id="MobiDB-lite"/>
    </source>
</evidence>
<protein>
    <submittedName>
        <fullName evidence="4">Polyhydroxyalkanoate synthesis repressor PhaR</fullName>
    </submittedName>
</protein>
<evidence type="ECO:0000313" key="5">
    <source>
        <dbReference type="Proteomes" id="UP000199496"/>
    </source>
</evidence>
<dbReference type="InterPro" id="IPR010134">
    <property type="entry name" value="PHA_reg_PhaR"/>
</dbReference>
<organism evidence="4 5">
    <name type="scientific">Ectothiorhodospira magna</name>
    <dbReference type="NCBI Taxonomy" id="867345"/>
    <lineage>
        <taxon>Bacteria</taxon>
        <taxon>Pseudomonadati</taxon>
        <taxon>Pseudomonadota</taxon>
        <taxon>Gammaproteobacteria</taxon>
        <taxon>Chromatiales</taxon>
        <taxon>Ectothiorhodospiraceae</taxon>
        <taxon>Ectothiorhodospira</taxon>
    </lineage>
</organism>
<name>A0A1H9F3V9_9GAMM</name>
<evidence type="ECO:0000259" key="2">
    <source>
        <dbReference type="Pfam" id="PF05233"/>
    </source>
</evidence>